<feature type="compositionally biased region" description="Polar residues" evidence="1">
    <location>
        <begin position="95"/>
        <end position="104"/>
    </location>
</feature>
<evidence type="ECO:0000256" key="1">
    <source>
        <dbReference type="SAM" id="MobiDB-lite"/>
    </source>
</evidence>
<organism evidence="3 4">
    <name type="scientific">Actinidia chinensis var. chinensis</name>
    <name type="common">Chinese soft-hair kiwi</name>
    <dbReference type="NCBI Taxonomy" id="1590841"/>
    <lineage>
        <taxon>Eukaryota</taxon>
        <taxon>Viridiplantae</taxon>
        <taxon>Streptophyta</taxon>
        <taxon>Embryophyta</taxon>
        <taxon>Tracheophyta</taxon>
        <taxon>Spermatophyta</taxon>
        <taxon>Magnoliopsida</taxon>
        <taxon>eudicotyledons</taxon>
        <taxon>Gunneridae</taxon>
        <taxon>Pentapetalae</taxon>
        <taxon>asterids</taxon>
        <taxon>Ericales</taxon>
        <taxon>Actinidiaceae</taxon>
        <taxon>Actinidia</taxon>
    </lineage>
</organism>
<dbReference type="OrthoDB" id="1612802at2759"/>
<comment type="caution">
    <text evidence="3">The sequence shown here is derived from an EMBL/GenBank/DDBJ whole genome shotgun (WGS) entry which is preliminary data.</text>
</comment>
<keyword evidence="4" id="KW-1185">Reference proteome</keyword>
<dbReference type="EMBL" id="NKQK01000023">
    <property type="protein sequence ID" value="PSR94848.1"/>
    <property type="molecule type" value="Genomic_DNA"/>
</dbReference>
<feature type="signal peptide" evidence="2">
    <location>
        <begin position="1"/>
        <end position="24"/>
    </location>
</feature>
<feature type="region of interest" description="Disordered" evidence="1">
    <location>
        <begin position="72"/>
        <end position="104"/>
    </location>
</feature>
<dbReference type="InParanoid" id="A0A2R6PP52"/>
<feature type="chain" id="PRO_5015314823" evidence="2">
    <location>
        <begin position="25"/>
        <end position="104"/>
    </location>
</feature>
<evidence type="ECO:0000313" key="3">
    <source>
        <dbReference type="EMBL" id="PSR94848.1"/>
    </source>
</evidence>
<evidence type="ECO:0000313" key="4">
    <source>
        <dbReference type="Proteomes" id="UP000241394"/>
    </source>
</evidence>
<name>A0A2R6PP52_ACTCC</name>
<keyword evidence="2" id="KW-0732">Signal</keyword>
<dbReference type="PANTHER" id="PTHR33592:SF10">
    <property type="entry name" value="TRANSMEMBRANE PROTEIN"/>
    <property type="match status" value="1"/>
</dbReference>
<dbReference type="AlphaFoldDB" id="A0A2R6PP52"/>
<proteinExistence type="predicted"/>
<dbReference type="Proteomes" id="UP000241394">
    <property type="component" value="Chromosome LG23"/>
</dbReference>
<dbReference type="Gramene" id="PSR94848">
    <property type="protein sequence ID" value="PSR94848"/>
    <property type="gene ID" value="CEY00_Acc25602"/>
</dbReference>
<evidence type="ECO:0000256" key="2">
    <source>
        <dbReference type="SAM" id="SignalP"/>
    </source>
</evidence>
<protein>
    <submittedName>
        <fullName evidence="3">Nuclear distribution protein like</fullName>
    </submittedName>
</protein>
<reference evidence="3 4" key="1">
    <citation type="submission" date="2017-07" db="EMBL/GenBank/DDBJ databases">
        <title>An improved, manually edited Actinidia chinensis var. chinensis (kiwifruit) genome highlights the challenges associated with draft genomes and gene prediction in plants.</title>
        <authorList>
            <person name="Pilkington S."/>
            <person name="Crowhurst R."/>
            <person name="Hilario E."/>
            <person name="Nardozza S."/>
            <person name="Fraser L."/>
            <person name="Peng Y."/>
            <person name="Gunaseelan K."/>
            <person name="Simpson R."/>
            <person name="Tahir J."/>
            <person name="Deroles S."/>
            <person name="Templeton K."/>
            <person name="Luo Z."/>
            <person name="Davy M."/>
            <person name="Cheng C."/>
            <person name="Mcneilage M."/>
            <person name="Scaglione D."/>
            <person name="Liu Y."/>
            <person name="Zhang Q."/>
            <person name="Datson P."/>
            <person name="De Silva N."/>
            <person name="Gardiner S."/>
            <person name="Bassett H."/>
            <person name="Chagne D."/>
            <person name="Mccallum J."/>
            <person name="Dzierzon H."/>
            <person name="Deng C."/>
            <person name="Wang Y.-Y."/>
            <person name="Barron N."/>
            <person name="Manako K."/>
            <person name="Bowen J."/>
            <person name="Foster T."/>
            <person name="Erridge Z."/>
            <person name="Tiffin H."/>
            <person name="Waite C."/>
            <person name="Davies K."/>
            <person name="Grierson E."/>
            <person name="Laing W."/>
            <person name="Kirk R."/>
            <person name="Chen X."/>
            <person name="Wood M."/>
            <person name="Montefiori M."/>
            <person name="Brummell D."/>
            <person name="Schwinn K."/>
            <person name="Catanach A."/>
            <person name="Fullerton C."/>
            <person name="Li D."/>
            <person name="Meiyalaghan S."/>
            <person name="Nieuwenhuizen N."/>
            <person name="Read N."/>
            <person name="Prakash R."/>
            <person name="Hunter D."/>
            <person name="Zhang H."/>
            <person name="Mckenzie M."/>
            <person name="Knabel M."/>
            <person name="Harris A."/>
            <person name="Allan A."/>
            <person name="Chen A."/>
            <person name="Janssen B."/>
            <person name="Plunkett B."/>
            <person name="Dwamena C."/>
            <person name="Voogd C."/>
            <person name="Leif D."/>
            <person name="Lafferty D."/>
            <person name="Souleyre E."/>
            <person name="Varkonyi-Gasic E."/>
            <person name="Gambi F."/>
            <person name="Hanley J."/>
            <person name="Yao J.-L."/>
            <person name="Cheung J."/>
            <person name="David K."/>
            <person name="Warren B."/>
            <person name="Marsh K."/>
            <person name="Snowden K."/>
            <person name="Lin-Wang K."/>
            <person name="Brian L."/>
            <person name="Martinez-Sanchez M."/>
            <person name="Wang M."/>
            <person name="Ileperuma N."/>
            <person name="Macnee N."/>
            <person name="Campin R."/>
            <person name="Mcatee P."/>
            <person name="Drummond R."/>
            <person name="Espley R."/>
            <person name="Ireland H."/>
            <person name="Wu R."/>
            <person name="Atkinson R."/>
            <person name="Karunairetnam S."/>
            <person name="Bulley S."/>
            <person name="Chunkath S."/>
            <person name="Hanley Z."/>
            <person name="Storey R."/>
            <person name="Thrimawithana A."/>
            <person name="Thomson S."/>
            <person name="David C."/>
            <person name="Testolin R."/>
        </authorList>
    </citation>
    <scope>NUCLEOTIDE SEQUENCE [LARGE SCALE GENOMIC DNA]</scope>
    <source>
        <strain evidence="4">cv. Red5</strain>
        <tissue evidence="3">Young leaf</tissue>
    </source>
</reference>
<reference evidence="4" key="2">
    <citation type="journal article" date="2018" name="BMC Genomics">
        <title>A manually annotated Actinidia chinensis var. chinensis (kiwifruit) genome highlights the challenges associated with draft genomes and gene prediction in plants.</title>
        <authorList>
            <person name="Pilkington S.M."/>
            <person name="Crowhurst R."/>
            <person name="Hilario E."/>
            <person name="Nardozza S."/>
            <person name="Fraser L."/>
            <person name="Peng Y."/>
            <person name="Gunaseelan K."/>
            <person name="Simpson R."/>
            <person name="Tahir J."/>
            <person name="Deroles S.C."/>
            <person name="Templeton K."/>
            <person name="Luo Z."/>
            <person name="Davy M."/>
            <person name="Cheng C."/>
            <person name="McNeilage M."/>
            <person name="Scaglione D."/>
            <person name="Liu Y."/>
            <person name="Zhang Q."/>
            <person name="Datson P."/>
            <person name="De Silva N."/>
            <person name="Gardiner S.E."/>
            <person name="Bassett H."/>
            <person name="Chagne D."/>
            <person name="McCallum J."/>
            <person name="Dzierzon H."/>
            <person name="Deng C."/>
            <person name="Wang Y.Y."/>
            <person name="Barron L."/>
            <person name="Manako K."/>
            <person name="Bowen J."/>
            <person name="Foster T.M."/>
            <person name="Erridge Z.A."/>
            <person name="Tiffin H."/>
            <person name="Waite C.N."/>
            <person name="Davies K.M."/>
            <person name="Grierson E.P."/>
            <person name="Laing W.A."/>
            <person name="Kirk R."/>
            <person name="Chen X."/>
            <person name="Wood M."/>
            <person name="Montefiori M."/>
            <person name="Brummell D.A."/>
            <person name="Schwinn K.E."/>
            <person name="Catanach A."/>
            <person name="Fullerton C."/>
            <person name="Li D."/>
            <person name="Meiyalaghan S."/>
            <person name="Nieuwenhuizen N."/>
            <person name="Read N."/>
            <person name="Prakash R."/>
            <person name="Hunter D."/>
            <person name="Zhang H."/>
            <person name="McKenzie M."/>
            <person name="Knabel M."/>
            <person name="Harris A."/>
            <person name="Allan A.C."/>
            <person name="Gleave A."/>
            <person name="Chen A."/>
            <person name="Janssen B.J."/>
            <person name="Plunkett B."/>
            <person name="Ampomah-Dwamena C."/>
            <person name="Voogd C."/>
            <person name="Leif D."/>
            <person name="Lafferty D."/>
            <person name="Souleyre E.J.F."/>
            <person name="Varkonyi-Gasic E."/>
            <person name="Gambi F."/>
            <person name="Hanley J."/>
            <person name="Yao J.L."/>
            <person name="Cheung J."/>
            <person name="David K.M."/>
            <person name="Warren B."/>
            <person name="Marsh K."/>
            <person name="Snowden K.C."/>
            <person name="Lin-Wang K."/>
            <person name="Brian L."/>
            <person name="Martinez-Sanchez M."/>
            <person name="Wang M."/>
            <person name="Ileperuma N."/>
            <person name="Macnee N."/>
            <person name="Campin R."/>
            <person name="McAtee P."/>
            <person name="Drummond R.S.M."/>
            <person name="Espley R.V."/>
            <person name="Ireland H.S."/>
            <person name="Wu R."/>
            <person name="Atkinson R.G."/>
            <person name="Karunairetnam S."/>
            <person name="Bulley S."/>
            <person name="Chunkath S."/>
            <person name="Hanley Z."/>
            <person name="Storey R."/>
            <person name="Thrimawithana A.H."/>
            <person name="Thomson S."/>
            <person name="David C."/>
            <person name="Testolin R."/>
            <person name="Huang H."/>
            <person name="Hellens R.P."/>
            <person name="Schaffer R.J."/>
        </authorList>
    </citation>
    <scope>NUCLEOTIDE SEQUENCE [LARGE SCALE GENOMIC DNA]</scope>
    <source>
        <strain evidence="4">cv. Red5</strain>
    </source>
</reference>
<dbReference type="PANTHER" id="PTHR33592">
    <property type="entry name" value="TRANSMEMBRANE PROTEIN"/>
    <property type="match status" value="1"/>
</dbReference>
<accession>A0A2R6PP52</accession>
<feature type="region of interest" description="Disordered" evidence="1">
    <location>
        <begin position="46"/>
        <end position="65"/>
    </location>
</feature>
<gene>
    <name evidence="3" type="ORF">CEY00_Acc25602</name>
</gene>
<sequence>MRPLSIVVAFFALALLLSTKPHEATRILHEEEWMKKHSNLLWQSLQQGSVPSSGGNPGSYIPASSRTKASTISQKGFAGHAMPPPLPPFGVATNEVYTKSTRSH</sequence>